<dbReference type="RefSeq" id="WP_040374447.1">
    <property type="nucleotide sequence ID" value="NZ_CP068053.1"/>
</dbReference>
<keyword evidence="2" id="KW-0378">Hydrolase</keyword>
<sequence>MGIIETDMWLREDRMNPIAICDRLKHLFSNEEPEEIYRFLQNHGMFTKAMRLDPLVDKMTEEKVWIRAKSILIKLQKGWNGPDIPVYIFPLRSSGFLSRALESKSGLAFADKLFLFITPEISEIELKALIIHEYHHVCRLKKYPKNEWEYTLLDSMVMEGLAEHTVKHYLGKKGLAQWTSLYKDSELEKLWNSYIKENTSIKRDTRLHDKLLVGRAPYPKMLGYSIGYYLVRKAEPFEIKHSFSIESKKFIEGIV</sequence>
<protein>
    <submittedName>
        <fullName evidence="2">Zn-dependent protease</fullName>
    </submittedName>
</protein>
<dbReference type="Pfam" id="PF10026">
    <property type="entry name" value="DUF2268"/>
    <property type="match status" value="1"/>
</dbReference>
<gene>
    <name evidence="2" type="ORF">I6J18_09580</name>
</gene>
<dbReference type="KEGG" id="ppsr:I6J18_09580"/>
<keyword evidence="3" id="KW-1185">Reference proteome</keyword>
<dbReference type="GO" id="GO:0008233">
    <property type="term" value="F:peptidase activity"/>
    <property type="evidence" value="ECO:0007669"/>
    <property type="project" value="UniProtKB-KW"/>
</dbReference>
<organism evidence="2 3">
    <name type="scientific">Peribacillus psychrosaccharolyticus</name>
    <name type="common">Bacillus psychrosaccharolyticus</name>
    <dbReference type="NCBI Taxonomy" id="1407"/>
    <lineage>
        <taxon>Bacteria</taxon>
        <taxon>Bacillati</taxon>
        <taxon>Bacillota</taxon>
        <taxon>Bacilli</taxon>
        <taxon>Bacillales</taxon>
        <taxon>Bacillaceae</taxon>
        <taxon>Peribacillus</taxon>
    </lineage>
</organism>
<reference evidence="2 3" key="1">
    <citation type="submission" date="2021-01" db="EMBL/GenBank/DDBJ databases">
        <title>FDA dAtabase for Regulatory Grade micrObial Sequences (FDA-ARGOS): Supporting development and validation of Infectious Disease Dx tests.</title>
        <authorList>
            <person name="Nelson B."/>
            <person name="Plummer A."/>
            <person name="Tallon L."/>
            <person name="Sadzewicz L."/>
            <person name="Zhao X."/>
            <person name="Boylan J."/>
            <person name="Ott S."/>
            <person name="Bowen H."/>
            <person name="Vavikolanu K."/>
            <person name="Mehta A."/>
            <person name="Aluvathingal J."/>
            <person name="Nadendla S."/>
            <person name="Myers T."/>
            <person name="Yan Y."/>
            <person name="Sichtig H."/>
        </authorList>
    </citation>
    <scope>NUCLEOTIDE SEQUENCE [LARGE SCALE GENOMIC DNA]</scope>
    <source>
        <strain evidence="2 3">FDAARGOS_1161</strain>
    </source>
</reference>
<dbReference type="AlphaFoldDB" id="A0A974NQD1"/>
<evidence type="ECO:0000313" key="2">
    <source>
        <dbReference type="EMBL" id="QQT02057.1"/>
    </source>
</evidence>
<dbReference type="InterPro" id="IPR018728">
    <property type="entry name" value="DUF2268"/>
</dbReference>
<feature type="domain" description="DUF2268" evidence="1">
    <location>
        <begin position="65"/>
        <end position="251"/>
    </location>
</feature>
<dbReference type="EMBL" id="CP068053">
    <property type="protein sequence ID" value="QQT02057.1"/>
    <property type="molecule type" value="Genomic_DNA"/>
</dbReference>
<keyword evidence="2" id="KW-0645">Protease</keyword>
<dbReference type="GO" id="GO:0006508">
    <property type="term" value="P:proteolysis"/>
    <property type="evidence" value="ECO:0007669"/>
    <property type="project" value="UniProtKB-KW"/>
</dbReference>
<proteinExistence type="predicted"/>
<evidence type="ECO:0000259" key="1">
    <source>
        <dbReference type="Pfam" id="PF10026"/>
    </source>
</evidence>
<evidence type="ECO:0000313" key="3">
    <source>
        <dbReference type="Proteomes" id="UP000595254"/>
    </source>
</evidence>
<name>A0A974NQD1_PERPY</name>
<dbReference type="Proteomes" id="UP000595254">
    <property type="component" value="Chromosome"/>
</dbReference>
<accession>A0A974NQD1</accession>